<dbReference type="HOGENOM" id="CLU_1064670_0_0_4"/>
<dbReference type="PANTHER" id="PTHR35936">
    <property type="entry name" value="MEMBRANE-BOUND LYTIC MUREIN TRANSGLYCOSYLASE F"/>
    <property type="match status" value="1"/>
</dbReference>
<dbReference type="KEGG" id="jag:GJA_2863"/>
<evidence type="ECO:0000259" key="3">
    <source>
        <dbReference type="SMART" id="SM00062"/>
    </source>
</evidence>
<evidence type="ECO:0000256" key="2">
    <source>
        <dbReference type="SAM" id="SignalP"/>
    </source>
</evidence>
<dbReference type="SMART" id="SM00062">
    <property type="entry name" value="PBPb"/>
    <property type="match status" value="1"/>
</dbReference>
<gene>
    <name evidence="4" type="ORF">GJA_2863</name>
</gene>
<evidence type="ECO:0000313" key="4">
    <source>
        <dbReference type="EMBL" id="CDG83492.1"/>
    </source>
</evidence>
<dbReference type="Proteomes" id="UP000027604">
    <property type="component" value="Chromosome I"/>
</dbReference>
<sequence length="261" mass="29099">MRAIVTVVFLFAAFSGPAAGAEAAKINLRVLAQESMPPKWLMRDGRREGLCPDIIAAIEKVEPQLHFTGYNDYRSTLMIEKALEAGTVDATCGLLDTPRRRQIAQVAGPSLYVVRQRLVARRDDTAVVRNFDDLLKLQSLIVVTRGSSIVEQLRALGLKVDDSNGDNRVNLKKVAAGHGRFFYMNELTLTWLLQSEQLQGQFRLLPGALKEEPIYFWLSKKVDPATTSLAGRALDKLQASGELARIYKRWATREPYAPGSR</sequence>
<name>W0V8B1_9BURK</name>
<feature type="chain" id="PRO_5004797645" description="Solute-binding protein family 3/N-terminal domain-containing protein" evidence="2">
    <location>
        <begin position="21"/>
        <end position="261"/>
    </location>
</feature>
<dbReference type="STRING" id="1349767.GJA_2863"/>
<dbReference type="OrthoDB" id="8771874at2"/>
<accession>W0V8B1</accession>
<keyword evidence="1 2" id="KW-0732">Signal</keyword>
<protein>
    <recommendedName>
        <fullName evidence="3">Solute-binding protein family 3/N-terminal domain-containing protein</fullName>
    </recommendedName>
</protein>
<evidence type="ECO:0000313" key="5">
    <source>
        <dbReference type="Proteomes" id="UP000027604"/>
    </source>
</evidence>
<proteinExistence type="predicted"/>
<organism evidence="4 5">
    <name type="scientific">Janthinobacterium agaricidamnosum NBRC 102515 = DSM 9628</name>
    <dbReference type="NCBI Taxonomy" id="1349767"/>
    <lineage>
        <taxon>Bacteria</taxon>
        <taxon>Pseudomonadati</taxon>
        <taxon>Pseudomonadota</taxon>
        <taxon>Betaproteobacteria</taxon>
        <taxon>Burkholderiales</taxon>
        <taxon>Oxalobacteraceae</taxon>
        <taxon>Janthinobacterium</taxon>
    </lineage>
</organism>
<dbReference type="SUPFAM" id="SSF53850">
    <property type="entry name" value="Periplasmic binding protein-like II"/>
    <property type="match status" value="1"/>
</dbReference>
<evidence type="ECO:0000256" key="1">
    <source>
        <dbReference type="ARBA" id="ARBA00022729"/>
    </source>
</evidence>
<dbReference type="eggNOG" id="COG0834">
    <property type="taxonomic scope" value="Bacteria"/>
</dbReference>
<dbReference type="EMBL" id="HG322949">
    <property type="protein sequence ID" value="CDG83492.1"/>
    <property type="molecule type" value="Genomic_DNA"/>
</dbReference>
<keyword evidence="5" id="KW-1185">Reference proteome</keyword>
<reference evidence="4 5" key="1">
    <citation type="journal article" date="2015" name="Genome Announc.">
        <title>Genome Sequence of Mushroom Soft-Rot Pathogen Janthinobacterium agaricidamnosum.</title>
        <authorList>
            <person name="Graupner K."/>
            <person name="Lackner G."/>
            <person name="Hertweck C."/>
        </authorList>
    </citation>
    <scope>NUCLEOTIDE SEQUENCE [LARGE SCALE GENOMIC DNA]</scope>
    <source>
        <strain evidence="5">NBRC 102515 / DSM 9628</strain>
    </source>
</reference>
<dbReference type="AlphaFoldDB" id="W0V8B1"/>
<dbReference type="InterPro" id="IPR001638">
    <property type="entry name" value="Solute-binding_3/MltF_N"/>
</dbReference>
<dbReference type="RefSeq" id="WP_081905394.1">
    <property type="nucleotide sequence ID" value="NZ_BCTH01000035.1"/>
</dbReference>
<feature type="domain" description="Solute-binding protein family 3/N-terminal" evidence="3">
    <location>
        <begin position="27"/>
        <end position="254"/>
    </location>
</feature>
<feature type="signal peptide" evidence="2">
    <location>
        <begin position="1"/>
        <end position="20"/>
    </location>
</feature>
<dbReference type="PANTHER" id="PTHR35936:SF6">
    <property type="entry name" value="AMINO ACID ABC TRANSPORTER SUBSTRATE-BINDING PAAT FAMILY PROTEIN"/>
    <property type="match status" value="1"/>
</dbReference>
<dbReference type="Gene3D" id="3.40.190.10">
    <property type="entry name" value="Periplasmic binding protein-like II"/>
    <property type="match status" value="2"/>
</dbReference>
<dbReference type="PATRIC" id="fig|1349767.4.peg.4582"/>
<dbReference type="Pfam" id="PF00497">
    <property type="entry name" value="SBP_bac_3"/>
    <property type="match status" value="1"/>
</dbReference>